<dbReference type="GO" id="GO:0005524">
    <property type="term" value="F:ATP binding"/>
    <property type="evidence" value="ECO:0007669"/>
    <property type="project" value="UniProtKB-KW"/>
</dbReference>
<feature type="transmembrane region" description="Helical" evidence="8">
    <location>
        <begin position="265"/>
        <end position="285"/>
    </location>
</feature>
<dbReference type="RefSeq" id="WP_402382012.1">
    <property type="nucleotide sequence ID" value="NZ_JBIUYY010000007.1"/>
</dbReference>
<dbReference type="InterPro" id="IPR027417">
    <property type="entry name" value="P-loop_NTPase"/>
</dbReference>
<dbReference type="SUPFAM" id="SSF90123">
    <property type="entry name" value="ABC transporter transmembrane region"/>
    <property type="match status" value="1"/>
</dbReference>
<dbReference type="EMBL" id="JBIUYY010000007">
    <property type="protein sequence ID" value="MFJ2822963.1"/>
    <property type="molecule type" value="Genomic_DNA"/>
</dbReference>
<evidence type="ECO:0000259" key="9">
    <source>
        <dbReference type="PROSITE" id="PS50893"/>
    </source>
</evidence>
<dbReference type="InterPro" id="IPR011527">
    <property type="entry name" value="ABC1_TM_dom"/>
</dbReference>
<proteinExistence type="predicted"/>
<feature type="region of interest" description="Disordered" evidence="7">
    <location>
        <begin position="315"/>
        <end position="342"/>
    </location>
</feature>
<dbReference type="InterPro" id="IPR003439">
    <property type="entry name" value="ABC_transporter-like_ATP-bd"/>
</dbReference>
<feature type="transmembrane region" description="Helical" evidence="8">
    <location>
        <begin position="133"/>
        <end position="152"/>
    </location>
</feature>
<name>A0ABW8EIA5_STRT5</name>
<dbReference type="InterPro" id="IPR036640">
    <property type="entry name" value="ABC1_TM_sf"/>
</dbReference>
<feature type="compositionally biased region" description="Low complexity" evidence="7">
    <location>
        <begin position="330"/>
        <end position="342"/>
    </location>
</feature>
<evidence type="ECO:0000259" key="10">
    <source>
        <dbReference type="PROSITE" id="PS50929"/>
    </source>
</evidence>
<feature type="transmembrane region" description="Helical" evidence="8">
    <location>
        <begin position="237"/>
        <end position="259"/>
    </location>
</feature>
<keyword evidence="6 8" id="KW-0472">Membrane</keyword>
<dbReference type="Proteomes" id="UP001617351">
    <property type="component" value="Unassembled WGS sequence"/>
</dbReference>
<organism evidence="11 12">
    <name type="scientific">Streptomyces toxytricini</name>
    <name type="common">Actinomyces toxytricini</name>
    <dbReference type="NCBI Taxonomy" id="67369"/>
    <lineage>
        <taxon>Bacteria</taxon>
        <taxon>Bacillati</taxon>
        <taxon>Actinomycetota</taxon>
        <taxon>Actinomycetes</taxon>
        <taxon>Kitasatosporales</taxon>
        <taxon>Streptomycetaceae</taxon>
        <taxon>Streptomyces</taxon>
    </lineage>
</organism>
<dbReference type="InterPro" id="IPR017871">
    <property type="entry name" value="ABC_transporter-like_CS"/>
</dbReference>
<evidence type="ECO:0000313" key="12">
    <source>
        <dbReference type="Proteomes" id="UP001617351"/>
    </source>
</evidence>
<dbReference type="PROSITE" id="PS50929">
    <property type="entry name" value="ABC_TM1F"/>
    <property type="match status" value="1"/>
</dbReference>
<reference evidence="11 12" key="1">
    <citation type="submission" date="2024-10" db="EMBL/GenBank/DDBJ databases">
        <title>The Natural Products Discovery Center: Release of the First 8490 Sequenced Strains for Exploring Actinobacteria Biosynthetic Diversity.</title>
        <authorList>
            <person name="Kalkreuter E."/>
            <person name="Kautsar S.A."/>
            <person name="Yang D."/>
            <person name="Bader C.D."/>
            <person name="Teijaro C.N."/>
            <person name="Fluegel L."/>
            <person name="Davis C.M."/>
            <person name="Simpson J.R."/>
            <person name="Lauterbach L."/>
            <person name="Steele A.D."/>
            <person name="Gui C."/>
            <person name="Meng S."/>
            <person name="Li G."/>
            <person name="Viehrig K."/>
            <person name="Ye F."/>
            <person name="Su P."/>
            <person name="Kiefer A.F."/>
            <person name="Nichols A."/>
            <person name="Cepeda A.J."/>
            <person name="Yan W."/>
            <person name="Fan B."/>
            <person name="Jiang Y."/>
            <person name="Adhikari A."/>
            <person name="Zheng C.-J."/>
            <person name="Schuster L."/>
            <person name="Cowan T.M."/>
            <person name="Smanski M.J."/>
            <person name="Chevrette M.G."/>
            <person name="De Carvalho L.P.S."/>
            <person name="Shen B."/>
        </authorList>
    </citation>
    <scope>NUCLEOTIDE SEQUENCE [LARGE SCALE GENOMIC DNA]</scope>
    <source>
        <strain evidence="11 12">NPDC087220</strain>
    </source>
</reference>
<evidence type="ECO:0000313" key="11">
    <source>
        <dbReference type="EMBL" id="MFJ2822963.1"/>
    </source>
</evidence>
<keyword evidence="3" id="KW-0547">Nucleotide-binding</keyword>
<comment type="subcellular location">
    <subcellularLocation>
        <location evidence="1">Cell membrane</location>
        <topology evidence="1">Multi-pass membrane protein</topology>
    </subcellularLocation>
</comment>
<comment type="caution">
    <text evidence="11">The sequence shown here is derived from an EMBL/GenBank/DDBJ whole genome shotgun (WGS) entry which is preliminary data.</text>
</comment>
<feature type="transmembrane region" description="Helical" evidence="8">
    <location>
        <begin position="58"/>
        <end position="79"/>
    </location>
</feature>
<evidence type="ECO:0000256" key="8">
    <source>
        <dbReference type="SAM" id="Phobius"/>
    </source>
</evidence>
<dbReference type="SMART" id="SM00382">
    <property type="entry name" value="AAA"/>
    <property type="match status" value="1"/>
</dbReference>
<dbReference type="InterPro" id="IPR039421">
    <property type="entry name" value="Type_1_exporter"/>
</dbReference>
<gene>
    <name evidence="11" type="ORF">ACIO7M_17885</name>
</gene>
<dbReference type="CDD" id="cd18551">
    <property type="entry name" value="ABC_6TM_LmrA_like"/>
    <property type="match status" value="1"/>
</dbReference>
<dbReference type="PROSITE" id="PS00211">
    <property type="entry name" value="ABC_TRANSPORTER_1"/>
    <property type="match status" value="1"/>
</dbReference>
<dbReference type="Pfam" id="PF00664">
    <property type="entry name" value="ABC_membrane"/>
    <property type="match status" value="1"/>
</dbReference>
<evidence type="ECO:0000256" key="7">
    <source>
        <dbReference type="SAM" id="MobiDB-lite"/>
    </source>
</evidence>
<keyword evidence="5 8" id="KW-1133">Transmembrane helix</keyword>
<keyword evidence="2 8" id="KW-0812">Transmembrane</keyword>
<evidence type="ECO:0000256" key="2">
    <source>
        <dbReference type="ARBA" id="ARBA00022692"/>
    </source>
</evidence>
<protein>
    <submittedName>
        <fullName evidence="11">ABC transporter ATP-binding protein</fullName>
    </submittedName>
</protein>
<evidence type="ECO:0000256" key="4">
    <source>
        <dbReference type="ARBA" id="ARBA00022840"/>
    </source>
</evidence>
<evidence type="ECO:0000256" key="3">
    <source>
        <dbReference type="ARBA" id="ARBA00022741"/>
    </source>
</evidence>
<keyword evidence="12" id="KW-1185">Reference proteome</keyword>
<evidence type="ECO:0000256" key="5">
    <source>
        <dbReference type="ARBA" id="ARBA00022989"/>
    </source>
</evidence>
<dbReference type="PANTHER" id="PTHR43394:SF1">
    <property type="entry name" value="ATP-BINDING CASSETTE SUB-FAMILY B MEMBER 10, MITOCHONDRIAL"/>
    <property type="match status" value="1"/>
</dbReference>
<dbReference type="PANTHER" id="PTHR43394">
    <property type="entry name" value="ATP-DEPENDENT PERMEASE MDL1, MITOCHONDRIAL"/>
    <property type="match status" value="1"/>
</dbReference>
<dbReference type="PROSITE" id="PS50893">
    <property type="entry name" value="ABC_TRANSPORTER_2"/>
    <property type="match status" value="1"/>
</dbReference>
<dbReference type="InterPro" id="IPR003593">
    <property type="entry name" value="AAA+_ATPase"/>
</dbReference>
<keyword evidence="4 11" id="KW-0067">ATP-binding</keyword>
<dbReference type="Gene3D" id="3.40.50.300">
    <property type="entry name" value="P-loop containing nucleotide triphosphate hydrolases"/>
    <property type="match status" value="1"/>
</dbReference>
<evidence type="ECO:0000256" key="6">
    <source>
        <dbReference type="ARBA" id="ARBA00023136"/>
    </source>
</evidence>
<dbReference type="SUPFAM" id="SSF52540">
    <property type="entry name" value="P-loop containing nucleoside triphosphate hydrolases"/>
    <property type="match status" value="1"/>
</dbReference>
<dbReference type="Pfam" id="PF00005">
    <property type="entry name" value="ABC_tran"/>
    <property type="match status" value="1"/>
</dbReference>
<sequence>MQDSATRSLLGHARPQAKALIAGAALSALGGVAGLAQPLVAKSFVETLAVDEPVSRQVLLLALLIVGGALTSAFGMYAVERAAESVVLGARRQLISRLPRLRVADLDQRPPGDLISRVTADTTLLREAATNNLVDTLIGSVTLLGMLVLMAWLDVVLFLAVLGVVLAIGACTALLMPRIARASKEAQEALGELGSGLERLLGAIRTVKASGAEQRESTALERSAHGAWQAGLRAARWGAVAGTSSGLVVQLAFLTVLGLGGARVANGSMSVASLIGFLLYLFYLVGPVAQLASGISGLQVGTAAVRRIHEVLELSPEEAEEPAGSGGTAGRRAAAAAEAEPSSAAADQGAGIVFRDVVFRYREDSRPVLDGAGFEISPGGLTAVVGPSGTGKSTLFALLERFYDIDGGSITVDGRDLRDWNPTELRRNIGYVEQDAPVLAGTLRDNLTLAASGASPDELRRVLEQVRLTALVDSLPQGLDTEVGHRGAALSGGQRQRIAIARALLRRPRLLLLDEATSQLDALNESELREVVAEIARTTTVLVIAHRLSTVTGARRILVLEDGRVRAAGTHAELLREGGLYARLAATQTLGPTQPEPATD</sequence>
<dbReference type="Gene3D" id="1.20.1560.10">
    <property type="entry name" value="ABC transporter type 1, transmembrane domain"/>
    <property type="match status" value="1"/>
</dbReference>
<feature type="domain" description="ABC transmembrane type-1" evidence="10">
    <location>
        <begin position="21"/>
        <end position="299"/>
    </location>
</feature>
<feature type="domain" description="ABC transporter" evidence="9">
    <location>
        <begin position="352"/>
        <end position="587"/>
    </location>
</feature>
<evidence type="ECO:0000256" key="1">
    <source>
        <dbReference type="ARBA" id="ARBA00004651"/>
    </source>
</evidence>
<feature type="transmembrane region" description="Helical" evidence="8">
    <location>
        <begin position="158"/>
        <end position="176"/>
    </location>
</feature>
<accession>A0ABW8EIA5</accession>